<proteinExistence type="predicted"/>
<protein>
    <submittedName>
        <fullName evidence="2">Uncharacterized protein</fullName>
    </submittedName>
</protein>
<name>X1DYM1_9ZZZZ</name>
<sequence length="178" mass="19875">IAVYVEDAARTIGGLIESSVEISGDIVTKLLNLDLRAQLELYVVGYGGNGDPAPYMQVRWQTGAYLNWANISDPDIDQWIWEVDIVSDAGGVRQEMFDNITTKVQSLYPHLFFYQQPAFAALSCKFEGNPTWTAAYFYTIKYNPDCPSALAPIPGFPTFAIIGFSAIAIIFIYIKKKR</sequence>
<organism evidence="2">
    <name type="scientific">marine sediment metagenome</name>
    <dbReference type="NCBI Taxonomy" id="412755"/>
    <lineage>
        <taxon>unclassified sequences</taxon>
        <taxon>metagenomes</taxon>
        <taxon>ecological metagenomes</taxon>
    </lineage>
</organism>
<comment type="caution">
    <text evidence="2">The sequence shown here is derived from an EMBL/GenBank/DDBJ whole genome shotgun (WGS) entry which is preliminary data.</text>
</comment>
<evidence type="ECO:0000313" key="2">
    <source>
        <dbReference type="EMBL" id="GAH10004.1"/>
    </source>
</evidence>
<dbReference type="SUPFAM" id="SSF53850">
    <property type="entry name" value="Periplasmic binding protein-like II"/>
    <property type="match status" value="1"/>
</dbReference>
<keyword evidence="1" id="KW-0472">Membrane</keyword>
<dbReference type="EMBL" id="BART01029718">
    <property type="protein sequence ID" value="GAH10004.1"/>
    <property type="molecule type" value="Genomic_DNA"/>
</dbReference>
<dbReference type="Gene3D" id="3.10.105.10">
    <property type="entry name" value="Dipeptide-binding Protein, Domain 3"/>
    <property type="match status" value="1"/>
</dbReference>
<feature type="transmembrane region" description="Helical" evidence="1">
    <location>
        <begin position="156"/>
        <end position="174"/>
    </location>
</feature>
<gene>
    <name evidence="2" type="ORF">S01H4_52082</name>
</gene>
<keyword evidence="1" id="KW-0812">Transmembrane</keyword>
<evidence type="ECO:0000256" key="1">
    <source>
        <dbReference type="SAM" id="Phobius"/>
    </source>
</evidence>
<dbReference type="AlphaFoldDB" id="X1DYM1"/>
<reference evidence="2" key="1">
    <citation type="journal article" date="2014" name="Front. Microbiol.">
        <title>High frequency of phylogenetically diverse reductive dehalogenase-homologous genes in deep subseafloor sedimentary metagenomes.</title>
        <authorList>
            <person name="Kawai M."/>
            <person name="Futagami T."/>
            <person name="Toyoda A."/>
            <person name="Takaki Y."/>
            <person name="Nishi S."/>
            <person name="Hori S."/>
            <person name="Arai W."/>
            <person name="Tsubouchi T."/>
            <person name="Morono Y."/>
            <person name="Uchiyama I."/>
            <person name="Ito T."/>
            <person name="Fujiyama A."/>
            <person name="Inagaki F."/>
            <person name="Takami H."/>
        </authorList>
    </citation>
    <scope>NUCLEOTIDE SEQUENCE</scope>
    <source>
        <strain evidence="2">Expedition CK06-06</strain>
    </source>
</reference>
<feature type="non-terminal residue" evidence="2">
    <location>
        <position position="1"/>
    </location>
</feature>
<accession>X1DYM1</accession>
<dbReference type="NCBIfam" id="NF033507">
    <property type="entry name" value="Loki-CTERM"/>
    <property type="match status" value="1"/>
</dbReference>
<keyword evidence="1" id="KW-1133">Transmembrane helix</keyword>